<reference evidence="1 2" key="1">
    <citation type="journal article" date="2014" name="BMC Genomics">
        <title>Oil accumulation mechanisms of the oleaginous microalga Chlorella protothecoides revealed through its genome, transcriptomes, and proteomes.</title>
        <authorList>
            <person name="Gao C."/>
            <person name="Wang Y."/>
            <person name="Shen Y."/>
            <person name="Yan D."/>
            <person name="He X."/>
            <person name="Dai J."/>
            <person name="Wu Q."/>
        </authorList>
    </citation>
    <scope>NUCLEOTIDE SEQUENCE [LARGE SCALE GENOMIC DNA]</scope>
    <source>
        <strain evidence="1 2">0710</strain>
    </source>
</reference>
<name>A0A087SE66_AUXPR</name>
<dbReference type="Proteomes" id="UP000028924">
    <property type="component" value="Unassembled WGS sequence"/>
</dbReference>
<protein>
    <submittedName>
        <fullName evidence="1">Uncharacterized protein</fullName>
    </submittedName>
</protein>
<evidence type="ECO:0000313" key="2">
    <source>
        <dbReference type="Proteomes" id="UP000028924"/>
    </source>
</evidence>
<dbReference type="GeneID" id="23615436"/>
<gene>
    <name evidence="1" type="ORF">F751_4045</name>
</gene>
<dbReference type="KEGG" id="apro:F751_4045"/>
<dbReference type="AlphaFoldDB" id="A0A087SE66"/>
<dbReference type="EMBL" id="KL662103">
    <property type="protein sequence ID" value="KFM24020.1"/>
    <property type="molecule type" value="Genomic_DNA"/>
</dbReference>
<sequence>MGDPRKTTMCLSLCGPIGTAAPGPAGLGLAFRTLPHRTHKTTQLIWKDVTQDGCTFTGLSRDRSLLPGM</sequence>
<evidence type="ECO:0000313" key="1">
    <source>
        <dbReference type="EMBL" id="KFM24020.1"/>
    </source>
</evidence>
<proteinExistence type="predicted"/>
<keyword evidence="2" id="KW-1185">Reference proteome</keyword>
<dbReference type="RefSeq" id="XP_011396898.1">
    <property type="nucleotide sequence ID" value="XM_011398596.1"/>
</dbReference>
<accession>A0A087SE66</accession>
<organism evidence="1 2">
    <name type="scientific">Auxenochlorella protothecoides</name>
    <name type="common">Green microalga</name>
    <name type="synonym">Chlorella protothecoides</name>
    <dbReference type="NCBI Taxonomy" id="3075"/>
    <lineage>
        <taxon>Eukaryota</taxon>
        <taxon>Viridiplantae</taxon>
        <taxon>Chlorophyta</taxon>
        <taxon>core chlorophytes</taxon>
        <taxon>Trebouxiophyceae</taxon>
        <taxon>Chlorellales</taxon>
        <taxon>Chlorellaceae</taxon>
        <taxon>Auxenochlorella</taxon>
    </lineage>
</organism>